<evidence type="ECO:0000256" key="7">
    <source>
        <dbReference type="ARBA" id="ARBA00022833"/>
    </source>
</evidence>
<dbReference type="GO" id="GO:0005634">
    <property type="term" value="C:nucleus"/>
    <property type="evidence" value="ECO:0007669"/>
    <property type="project" value="UniProtKB-SubCell"/>
</dbReference>
<dbReference type="Pfam" id="PF13894">
    <property type="entry name" value="zf-C2H2_4"/>
    <property type="match status" value="1"/>
</dbReference>
<feature type="domain" description="C2H2-type" evidence="15">
    <location>
        <begin position="300"/>
        <end position="327"/>
    </location>
</feature>
<dbReference type="VEuPathDB" id="VectorBase:SCAU004724"/>
<dbReference type="PANTHER" id="PTHR23235:SF120">
    <property type="entry name" value="KRUPPEL-LIKE FACTOR 15"/>
    <property type="match status" value="1"/>
</dbReference>
<keyword evidence="9" id="KW-0238">DNA-binding</keyword>
<comment type="similarity">
    <text evidence="3">Belongs to the krueppel C2H2-type zinc-finger protein family.</text>
</comment>
<keyword evidence="10" id="KW-0804">Transcription</keyword>
<keyword evidence="18" id="KW-1185">Reference proteome</keyword>
<dbReference type="SMART" id="SM00868">
    <property type="entry name" value="zf-AD"/>
    <property type="match status" value="1"/>
</dbReference>
<dbReference type="AlphaFoldDB" id="A0A1I8P4H2"/>
<comment type="subcellular location">
    <subcellularLocation>
        <location evidence="2">Nucleus</location>
    </subcellularLocation>
</comment>
<evidence type="ECO:0000256" key="5">
    <source>
        <dbReference type="ARBA" id="ARBA00022737"/>
    </source>
</evidence>
<dbReference type="GO" id="GO:0000978">
    <property type="term" value="F:RNA polymerase II cis-regulatory region sequence-specific DNA binding"/>
    <property type="evidence" value="ECO:0007669"/>
    <property type="project" value="TreeGrafter"/>
</dbReference>
<dbReference type="FunFam" id="3.30.160.60:FF:000931">
    <property type="entry name" value="zinc finger protein 697"/>
    <property type="match status" value="1"/>
</dbReference>
<gene>
    <name evidence="17" type="primary">106088653</name>
</gene>
<evidence type="ECO:0000256" key="11">
    <source>
        <dbReference type="ARBA" id="ARBA00023242"/>
    </source>
</evidence>
<feature type="domain" description="C2H2-type" evidence="15">
    <location>
        <begin position="328"/>
        <end position="355"/>
    </location>
</feature>
<feature type="binding site" evidence="13">
    <location>
        <position position="14"/>
    </location>
    <ligand>
        <name>Zn(2+)</name>
        <dbReference type="ChEBI" id="CHEBI:29105"/>
    </ligand>
</feature>
<dbReference type="InterPro" id="IPR036236">
    <property type="entry name" value="Znf_C2H2_sf"/>
</dbReference>
<feature type="domain" description="C2H2-type" evidence="15">
    <location>
        <begin position="244"/>
        <end position="271"/>
    </location>
</feature>
<dbReference type="Pfam" id="PF00096">
    <property type="entry name" value="zf-C2H2"/>
    <property type="match status" value="4"/>
</dbReference>
<evidence type="ECO:0000313" key="17">
    <source>
        <dbReference type="EnsemblMetazoa" id="SCAU004724-PC"/>
    </source>
</evidence>
<feature type="region of interest" description="Disordered" evidence="14">
    <location>
        <begin position="107"/>
        <end position="135"/>
    </location>
</feature>
<proteinExistence type="inferred from homology"/>
<dbReference type="PROSITE" id="PS51915">
    <property type="entry name" value="ZAD"/>
    <property type="match status" value="1"/>
</dbReference>
<dbReference type="GO" id="GO:0000981">
    <property type="term" value="F:DNA-binding transcription factor activity, RNA polymerase II-specific"/>
    <property type="evidence" value="ECO:0007669"/>
    <property type="project" value="TreeGrafter"/>
</dbReference>
<evidence type="ECO:0000256" key="6">
    <source>
        <dbReference type="ARBA" id="ARBA00022771"/>
    </source>
</evidence>
<feature type="domain" description="C2H2-type" evidence="15">
    <location>
        <begin position="356"/>
        <end position="385"/>
    </location>
</feature>
<dbReference type="PROSITE" id="PS00028">
    <property type="entry name" value="ZINC_FINGER_C2H2_1"/>
    <property type="match status" value="5"/>
</dbReference>
<dbReference type="Proteomes" id="UP000095300">
    <property type="component" value="Unassembled WGS sequence"/>
</dbReference>
<evidence type="ECO:0000256" key="13">
    <source>
        <dbReference type="PROSITE-ProRule" id="PRU01263"/>
    </source>
</evidence>
<evidence type="ECO:0000313" key="18">
    <source>
        <dbReference type="Proteomes" id="UP000095300"/>
    </source>
</evidence>
<dbReference type="SUPFAM" id="SSF57716">
    <property type="entry name" value="Glucocorticoid receptor-like (DNA-binding domain)"/>
    <property type="match status" value="1"/>
</dbReference>
<dbReference type="PROSITE" id="PS50157">
    <property type="entry name" value="ZINC_FINGER_C2H2_2"/>
    <property type="match status" value="5"/>
</dbReference>
<feature type="binding site" evidence="13">
    <location>
        <position position="70"/>
    </location>
    <ligand>
        <name>Zn(2+)</name>
        <dbReference type="ChEBI" id="CHEBI:29105"/>
    </ligand>
</feature>
<dbReference type="Pfam" id="PF07776">
    <property type="entry name" value="zf-AD"/>
    <property type="match status" value="1"/>
</dbReference>
<evidence type="ECO:0000256" key="12">
    <source>
        <dbReference type="PROSITE-ProRule" id="PRU00042"/>
    </source>
</evidence>
<evidence type="ECO:0000256" key="14">
    <source>
        <dbReference type="SAM" id="MobiDB-lite"/>
    </source>
</evidence>
<dbReference type="InterPro" id="IPR012934">
    <property type="entry name" value="Znf_AD"/>
</dbReference>
<feature type="domain" description="C2H2-type" evidence="15">
    <location>
        <begin position="272"/>
        <end position="299"/>
    </location>
</feature>
<dbReference type="PANTHER" id="PTHR23235">
    <property type="entry name" value="KRUEPPEL-LIKE TRANSCRIPTION FACTOR"/>
    <property type="match status" value="1"/>
</dbReference>
<feature type="binding site" evidence="13">
    <location>
        <position position="17"/>
    </location>
    <ligand>
        <name>Zn(2+)</name>
        <dbReference type="ChEBI" id="CHEBI:29105"/>
    </ligand>
</feature>
<keyword evidence="8" id="KW-0805">Transcription regulation</keyword>
<reference evidence="17" key="1">
    <citation type="submission" date="2020-05" db="UniProtKB">
        <authorList>
            <consortium name="EnsemblMetazoa"/>
        </authorList>
    </citation>
    <scope>IDENTIFICATION</scope>
    <source>
        <strain evidence="17">USDA</strain>
    </source>
</reference>
<dbReference type="Gene3D" id="3.30.160.60">
    <property type="entry name" value="Classic Zinc Finger"/>
    <property type="match status" value="5"/>
</dbReference>
<keyword evidence="6 12" id="KW-0863">Zinc-finger</keyword>
<dbReference type="KEGG" id="scac:106088653"/>
<evidence type="ECO:0008006" key="19">
    <source>
        <dbReference type="Google" id="ProtNLM"/>
    </source>
</evidence>
<dbReference type="FunFam" id="3.30.160.60:FF:000325">
    <property type="entry name" value="ZFP90 zinc finger protein"/>
    <property type="match status" value="1"/>
</dbReference>
<keyword evidence="5" id="KW-0677">Repeat</keyword>
<feature type="binding site" evidence="13">
    <location>
        <position position="67"/>
    </location>
    <ligand>
        <name>Zn(2+)</name>
        <dbReference type="ChEBI" id="CHEBI:29105"/>
    </ligand>
</feature>
<evidence type="ECO:0000259" key="15">
    <source>
        <dbReference type="PROSITE" id="PS50157"/>
    </source>
</evidence>
<accession>A0A1I8P4H2</accession>
<keyword evidence="7 13" id="KW-0862">Zinc</keyword>
<evidence type="ECO:0000256" key="10">
    <source>
        <dbReference type="ARBA" id="ARBA00023163"/>
    </source>
</evidence>
<evidence type="ECO:0000256" key="3">
    <source>
        <dbReference type="ARBA" id="ARBA00006991"/>
    </source>
</evidence>
<organism evidence="17 18">
    <name type="scientific">Stomoxys calcitrans</name>
    <name type="common">Stable fly</name>
    <name type="synonym">Conops calcitrans</name>
    <dbReference type="NCBI Taxonomy" id="35570"/>
    <lineage>
        <taxon>Eukaryota</taxon>
        <taxon>Metazoa</taxon>
        <taxon>Ecdysozoa</taxon>
        <taxon>Arthropoda</taxon>
        <taxon>Hexapoda</taxon>
        <taxon>Insecta</taxon>
        <taxon>Pterygota</taxon>
        <taxon>Neoptera</taxon>
        <taxon>Endopterygota</taxon>
        <taxon>Diptera</taxon>
        <taxon>Brachycera</taxon>
        <taxon>Muscomorpha</taxon>
        <taxon>Muscoidea</taxon>
        <taxon>Muscidae</taxon>
        <taxon>Stomoxys</taxon>
    </lineage>
</organism>
<evidence type="ECO:0000256" key="8">
    <source>
        <dbReference type="ARBA" id="ARBA00023015"/>
    </source>
</evidence>
<dbReference type="Gene3D" id="3.40.1800.20">
    <property type="match status" value="1"/>
</dbReference>
<keyword evidence="4 13" id="KW-0479">Metal-binding</keyword>
<keyword evidence="11" id="KW-0539">Nucleus</keyword>
<dbReference type="FunFam" id="3.30.160.60:FF:000099">
    <property type="entry name" value="Zinc finger protein 79"/>
    <property type="match status" value="1"/>
</dbReference>
<evidence type="ECO:0000256" key="9">
    <source>
        <dbReference type="ARBA" id="ARBA00023125"/>
    </source>
</evidence>
<name>A0A1I8P4H2_STOCA</name>
<dbReference type="SUPFAM" id="SSF57667">
    <property type="entry name" value="beta-beta-alpha zinc fingers"/>
    <property type="match status" value="3"/>
</dbReference>
<comment type="function">
    <text evidence="1">May be involved in transcriptional regulation.</text>
</comment>
<sequence length="408" mass="47012">MGTTLELEMTTTTCRICLHNQSHERDQSSMFPIFIDPNEDTSPICHKISMCTGIHITHHEKLPSLICKNCLTFLNIAYKFRSMCLNSQSFLQEYVCVWSSEDSPKAHTKVDNVKTSVENQRQQQQEKQNEENDRIVGEIETNSLDTQLNQEESRSSFLPADCYEECWLEGEESENTITEPEQKKITNPQPHVEVANIVENNEAKSSTANVPSKILGLSSDGGAVIVETDAALSKKDSKTSKKPYVCDICGNVYDRRYSLQAHIRRHRDEKPFECELCGQSFHCNFELSRHIRKHTGLRPYVCVYCKRSFGDRSTLIKHERIHRNERPYSCETCGKTFTYSSVLKVHQLTHTGEKPFNCELCGKRFSRSHHLRAHLDTLQHLNDPRSKTLLKQMKREEENMNINVENVP</sequence>
<evidence type="ECO:0000259" key="16">
    <source>
        <dbReference type="PROSITE" id="PS51915"/>
    </source>
</evidence>
<evidence type="ECO:0000256" key="1">
    <source>
        <dbReference type="ARBA" id="ARBA00003767"/>
    </source>
</evidence>
<dbReference type="FunFam" id="3.30.160.60:FF:000097">
    <property type="entry name" value="Zinc finger protein"/>
    <property type="match status" value="1"/>
</dbReference>
<protein>
    <recommendedName>
        <fullName evidence="19">Protein krueppel</fullName>
    </recommendedName>
</protein>
<dbReference type="STRING" id="35570.A0A1I8P4H2"/>
<dbReference type="GO" id="GO:0008270">
    <property type="term" value="F:zinc ion binding"/>
    <property type="evidence" value="ECO:0007669"/>
    <property type="project" value="UniProtKB-UniRule"/>
</dbReference>
<evidence type="ECO:0000256" key="4">
    <source>
        <dbReference type="ARBA" id="ARBA00022723"/>
    </source>
</evidence>
<feature type="domain" description="ZAD" evidence="16">
    <location>
        <begin position="12"/>
        <end position="94"/>
    </location>
</feature>
<dbReference type="InterPro" id="IPR013087">
    <property type="entry name" value="Znf_C2H2_type"/>
</dbReference>
<dbReference type="OrthoDB" id="6077919at2759"/>
<dbReference type="SMART" id="SM00355">
    <property type="entry name" value="ZnF_C2H2"/>
    <property type="match status" value="5"/>
</dbReference>
<dbReference type="EnsemblMetazoa" id="SCAU004724-RC">
    <property type="protein sequence ID" value="SCAU004724-PC"/>
    <property type="gene ID" value="SCAU004724"/>
</dbReference>
<evidence type="ECO:0000256" key="2">
    <source>
        <dbReference type="ARBA" id="ARBA00004123"/>
    </source>
</evidence>